<dbReference type="Gene3D" id="1.25.40.10">
    <property type="entry name" value="Tetratricopeptide repeat domain"/>
    <property type="match status" value="1"/>
</dbReference>
<dbReference type="AlphaFoldDB" id="A0AAN7TLE8"/>
<proteinExistence type="predicted"/>
<dbReference type="EMBL" id="JAVRRL010000022">
    <property type="protein sequence ID" value="KAK5113677.1"/>
    <property type="molecule type" value="Genomic_DNA"/>
</dbReference>
<evidence type="ECO:0000256" key="1">
    <source>
        <dbReference type="SAM" id="MobiDB-lite"/>
    </source>
</evidence>
<evidence type="ECO:0000313" key="3">
    <source>
        <dbReference type="Proteomes" id="UP001310890"/>
    </source>
</evidence>
<sequence>MGKPKQFTRPPPKKTKARSEPQTADEFQEAADVEEETGGKWRAGDPAKSGRAFVRALEIYDRGLQKHPKSFDLAYNKARLELEITQRPALVKHIGLPVVDLLKQTMGSHRFALRLDEGNADVLFNTAQVLCSLAEQLSEGDDVSHAIRLLQEALELLSACLSRQEMLLEQQQADFGDAEAGGIALDPDETAASSAGSEQSVQTVTIEAPVTANDLLDTVQASLSALTTLVTLVERHALDALGDMAQSLTEDKAPIYLRMLGEGDQGHAQLVLALARASFVSTFANAQFDAYLVEVDTYLARLNDVFRIANKETDADALTAEAEARTELVLSLLLRNEDDVAELSVDTCWKQLTLAQQLYTAAAKLDSACTVYLARGDVEMLRHRIAIMPTKGLSDAVRRSASTLAQNAQTYYSGAVKLAGADDVENEEKAARRLAVVARMRSSLYGIEMPVSVGGGVDVLQALEECVEDGLLDAMLADKLANMSA</sequence>
<feature type="region of interest" description="Disordered" evidence="1">
    <location>
        <begin position="1"/>
        <end position="47"/>
    </location>
</feature>
<protein>
    <submittedName>
        <fullName evidence="2">Uncharacterized protein</fullName>
    </submittedName>
</protein>
<accession>A0AAN7TLE8</accession>
<feature type="compositionally biased region" description="Acidic residues" evidence="1">
    <location>
        <begin position="26"/>
        <end position="36"/>
    </location>
</feature>
<dbReference type="Proteomes" id="UP001310890">
    <property type="component" value="Unassembled WGS sequence"/>
</dbReference>
<organism evidence="2 3">
    <name type="scientific">Meristemomyces frigidus</name>
    <dbReference type="NCBI Taxonomy" id="1508187"/>
    <lineage>
        <taxon>Eukaryota</taxon>
        <taxon>Fungi</taxon>
        <taxon>Dikarya</taxon>
        <taxon>Ascomycota</taxon>
        <taxon>Pezizomycotina</taxon>
        <taxon>Dothideomycetes</taxon>
        <taxon>Dothideomycetidae</taxon>
        <taxon>Mycosphaerellales</taxon>
        <taxon>Teratosphaeriaceae</taxon>
        <taxon>Meristemomyces</taxon>
    </lineage>
</organism>
<dbReference type="SUPFAM" id="SSF48452">
    <property type="entry name" value="TPR-like"/>
    <property type="match status" value="1"/>
</dbReference>
<reference evidence="2" key="1">
    <citation type="submission" date="2023-08" db="EMBL/GenBank/DDBJ databases">
        <title>Black Yeasts Isolated from many extreme environments.</title>
        <authorList>
            <person name="Coleine C."/>
            <person name="Stajich J.E."/>
            <person name="Selbmann L."/>
        </authorList>
    </citation>
    <scope>NUCLEOTIDE SEQUENCE</scope>
    <source>
        <strain evidence="2">CCFEE 5401</strain>
    </source>
</reference>
<gene>
    <name evidence="2" type="ORF">LTR62_003304</name>
</gene>
<comment type="caution">
    <text evidence="2">The sequence shown here is derived from an EMBL/GenBank/DDBJ whole genome shotgun (WGS) entry which is preliminary data.</text>
</comment>
<name>A0AAN7TLE8_9PEZI</name>
<dbReference type="InterPro" id="IPR011990">
    <property type="entry name" value="TPR-like_helical_dom_sf"/>
</dbReference>
<evidence type="ECO:0000313" key="2">
    <source>
        <dbReference type="EMBL" id="KAK5113677.1"/>
    </source>
</evidence>